<dbReference type="EMBL" id="MCGO01000023">
    <property type="protein sequence ID" value="ORY44036.1"/>
    <property type="molecule type" value="Genomic_DNA"/>
</dbReference>
<feature type="coiled-coil region" evidence="1">
    <location>
        <begin position="116"/>
        <end position="157"/>
    </location>
</feature>
<keyword evidence="1" id="KW-0175">Coiled coil</keyword>
<feature type="region of interest" description="Disordered" evidence="2">
    <location>
        <begin position="537"/>
        <end position="561"/>
    </location>
</feature>
<dbReference type="Proteomes" id="UP000193642">
    <property type="component" value="Unassembled WGS sequence"/>
</dbReference>
<evidence type="ECO:0000256" key="2">
    <source>
        <dbReference type="SAM" id="MobiDB-lite"/>
    </source>
</evidence>
<reference evidence="3 4" key="1">
    <citation type="submission" date="2016-07" db="EMBL/GenBank/DDBJ databases">
        <title>Pervasive Adenine N6-methylation of Active Genes in Fungi.</title>
        <authorList>
            <consortium name="DOE Joint Genome Institute"/>
            <person name="Mondo S.J."/>
            <person name="Dannebaum R.O."/>
            <person name="Kuo R.C."/>
            <person name="Labutti K."/>
            <person name="Haridas S."/>
            <person name="Kuo A."/>
            <person name="Salamov A."/>
            <person name="Ahrendt S.R."/>
            <person name="Lipzen A."/>
            <person name="Sullivan W."/>
            <person name="Andreopoulos W.B."/>
            <person name="Clum A."/>
            <person name="Lindquist E."/>
            <person name="Daum C."/>
            <person name="Ramamoorthy G.K."/>
            <person name="Gryganskyi A."/>
            <person name="Culley D."/>
            <person name="Magnuson J.K."/>
            <person name="James T.Y."/>
            <person name="O'Malley M.A."/>
            <person name="Stajich J.E."/>
            <person name="Spatafora J.W."/>
            <person name="Visel A."/>
            <person name="Grigoriev I.V."/>
        </authorList>
    </citation>
    <scope>NUCLEOTIDE SEQUENCE [LARGE SCALE GENOMIC DNA]</scope>
    <source>
        <strain evidence="3 4">JEL800</strain>
    </source>
</reference>
<keyword evidence="4" id="KW-1185">Reference proteome</keyword>
<organism evidence="3 4">
    <name type="scientific">Rhizoclosmatium globosum</name>
    <dbReference type="NCBI Taxonomy" id="329046"/>
    <lineage>
        <taxon>Eukaryota</taxon>
        <taxon>Fungi</taxon>
        <taxon>Fungi incertae sedis</taxon>
        <taxon>Chytridiomycota</taxon>
        <taxon>Chytridiomycota incertae sedis</taxon>
        <taxon>Chytridiomycetes</taxon>
        <taxon>Chytridiales</taxon>
        <taxon>Chytriomycetaceae</taxon>
        <taxon>Rhizoclosmatium</taxon>
    </lineage>
</organism>
<sequence length="561" mass="65582">MATLQIANLRLSRDVDFQKQGKLSAEANLADHMDRVRLLEDQLCAAQIDVDDKQLEWERRQEDMENIISQLEAEREQIFHAASLADLKHALPDRSLPVSHQLEAALRMLVERSRLLTAQEIKISGLETKIEKLKSKLTEANDRMVQKEARITELRIDVARNDLREGEGFTEYDNKTRQMVRRREGEAMKSAQDVIQSLQRQLAKKDELVERYREMIKDHRKETNAREQSEQNEIRNLTEVINNLNDRQVNKLRNPHEVPQQLLSNSKDMESHTEALQELESMLKTKDEELSNLRSKYSALKETHKHHLETSETEIHHLRHELSIRNASHHEYETEIEALKRNLHLNEKELALAAEAAEEIQRSRGLQDHVSKLNRELHKRDAKIANMKEAIEQLKEALIKTAEGAAEAKIRESNENLAASADQHGLGDSKRISQLESKIDKMTKTIQSHKKAEKEFQDTVLKITFELDKKERLVEKLQEQYKDAQKLSEKHSLQILRVAKTRTHIRVQDLQDAMQMEMMTVAIMIKENVSQSYWKKRRKMRLKRQKNAGRRRRKCRNGSTR</sequence>
<evidence type="ECO:0000313" key="4">
    <source>
        <dbReference type="Proteomes" id="UP000193642"/>
    </source>
</evidence>
<gene>
    <name evidence="3" type="ORF">BCR33DRAFT_233687</name>
</gene>
<comment type="caution">
    <text evidence="3">The sequence shown here is derived from an EMBL/GenBank/DDBJ whole genome shotgun (WGS) entry which is preliminary data.</text>
</comment>
<feature type="coiled-coil region" evidence="1">
    <location>
        <begin position="22"/>
        <end position="74"/>
    </location>
</feature>
<feature type="coiled-coil region" evidence="1">
    <location>
        <begin position="432"/>
        <end position="494"/>
    </location>
</feature>
<dbReference type="STRING" id="329046.A0A1Y2CAS4"/>
<name>A0A1Y2CAS4_9FUNG</name>
<proteinExistence type="predicted"/>
<dbReference type="OrthoDB" id="2153028at2759"/>
<dbReference type="AlphaFoldDB" id="A0A1Y2CAS4"/>
<feature type="coiled-coil region" evidence="1">
    <location>
        <begin position="329"/>
        <end position="404"/>
    </location>
</feature>
<evidence type="ECO:0000256" key="1">
    <source>
        <dbReference type="SAM" id="Coils"/>
    </source>
</evidence>
<accession>A0A1Y2CAS4</accession>
<evidence type="ECO:0000313" key="3">
    <source>
        <dbReference type="EMBL" id="ORY44036.1"/>
    </source>
</evidence>
<protein>
    <submittedName>
        <fullName evidence="3">Uncharacterized protein</fullName>
    </submittedName>
</protein>
<feature type="coiled-coil region" evidence="1">
    <location>
        <begin position="181"/>
        <end position="303"/>
    </location>
</feature>